<comment type="subcellular location">
    <subcellularLocation>
        <location evidence="2">Nucleus</location>
        <location evidence="2">Nucleolus</location>
    </subcellularLocation>
</comment>
<evidence type="ECO:0000313" key="7">
    <source>
        <dbReference type="Proteomes" id="UP000886653"/>
    </source>
</evidence>
<dbReference type="EMBL" id="MU167683">
    <property type="protein sequence ID" value="KAG0139231.1"/>
    <property type="molecule type" value="Genomic_DNA"/>
</dbReference>
<dbReference type="Pfam" id="PF03998">
    <property type="entry name" value="Utp11"/>
    <property type="match status" value="1"/>
</dbReference>
<accession>A0A9P6N8J8</accession>
<gene>
    <name evidence="6" type="ORF">CROQUDRAFT_700697</name>
</gene>
<keyword evidence="4" id="KW-0698">rRNA processing</keyword>
<evidence type="ECO:0000256" key="1">
    <source>
        <dbReference type="ARBA" id="ARBA00004099"/>
    </source>
</evidence>
<dbReference type="GO" id="GO:0006364">
    <property type="term" value="P:rRNA processing"/>
    <property type="evidence" value="ECO:0007669"/>
    <property type="project" value="UniProtKB-KW"/>
</dbReference>
<reference evidence="6" key="1">
    <citation type="submission" date="2013-11" db="EMBL/GenBank/DDBJ databases">
        <title>Genome sequence of the fusiform rust pathogen reveals effectors for host alternation and coevolution with pine.</title>
        <authorList>
            <consortium name="DOE Joint Genome Institute"/>
            <person name="Smith K."/>
            <person name="Pendleton A."/>
            <person name="Kubisiak T."/>
            <person name="Anderson C."/>
            <person name="Salamov A."/>
            <person name="Aerts A."/>
            <person name="Riley R."/>
            <person name="Clum A."/>
            <person name="Lindquist E."/>
            <person name="Ence D."/>
            <person name="Campbell M."/>
            <person name="Kronenberg Z."/>
            <person name="Feau N."/>
            <person name="Dhillon B."/>
            <person name="Hamelin R."/>
            <person name="Burleigh J."/>
            <person name="Smith J."/>
            <person name="Yandell M."/>
            <person name="Nelson C."/>
            <person name="Grigoriev I."/>
            <person name="Davis J."/>
        </authorList>
    </citation>
    <scope>NUCLEOTIDE SEQUENCE</scope>
    <source>
        <strain evidence="6">G11</strain>
    </source>
</reference>
<sequence length="114" mass="13352">YNLNIQTKQHEETSQSLNQQQLGLLKKHKDHVKHARDYHPKQDQIHKLHEKAAVKYLDEVYFGMINSSPNKDVHVESWGHKALETDLVMLLNTQDFQYVKTCQAIEGQVSIEWS</sequence>
<dbReference type="Proteomes" id="UP000886653">
    <property type="component" value="Unassembled WGS sequence"/>
</dbReference>
<evidence type="ECO:0000256" key="2">
    <source>
        <dbReference type="ARBA" id="ARBA00004604"/>
    </source>
</evidence>
<keyword evidence="7" id="KW-1185">Reference proteome</keyword>
<keyword evidence="5" id="KW-0539">Nucleus</keyword>
<evidence type="ECO:0000256" key="4">
    <source>
        <dbReference type="ARBA" id="ARBA00022552"/>
    </source>
</evidence>
<proteinExistence type="inferred from homology"/>
<name>A0A9P6N8J8_9BASI</name>
<dbReference type="AlphaFoldDB" id="A0A9P6N8J8"/>
<dbReference type="InterPro" id="IPR007144">
    <property type="entry name" value="SSU_processome_Utp11"/>
</dbReference>
<comment type="similarity">
    <text evidence="3">Belongs to the UTP11 family.</text>
</comment>
<protein>
    <submittedName>
        <fullName evidence="6">Uncharacterized protein</fullName>
    </submittedName>
</protein>
<comment type="function">
    <text evidence="1">Involved in nucleolar processing of pre-18S ribosomal RNA.</text>
</comment>
<evidence type="ECO:0000313" key="6">
    <source>
        <dbReference type="EMBL" id="KAG0139231.1"/>
    </source>
</evidence>
<dbReference type="PANTHER" id="PTHR12838:SF0">
    <property type="entry name" value="U3 SMALL NUCLEOLAR RNA-ASSOCIATED PROTEIN 11-RELATED"/>
    <property type="match status" value="1"/>
</dbReference>
<evidence type="ECO:0000256" key="5">
    <source>
        <dbReference type="ARBA" id="ARBA00023242"/>
    </source>
</evidence>
<comment type="caution">
    <text evidence="6">The sequence shown here is derived from an EMBL/GenBank/DDBJ whole genome shotgun (WGS) entry which is preliminary data.</text>
</comment>
<organism evidence="6 7">
    <name type="scientific">Cronartium quercuum f. sp. fusiforme G11</name>
    <dbReference type="NCBI Taxonomy" id="708437"/>
    <lineage>
        <taxon>Eukaryota</taxon>
        <taxon>Fungi</taxon>
        <taxon>Dikarya</taxon>
        <taxon>Basidiomycota</taxon>
        <taxon>Pucciniomycotina</taxon>
        <taxon>Pucciniomycetes</taxon>
        <taxon>Pucciniales</taxon>
        <taxon>Coleosporiaceae</taxon>
        <taxon>Cronartium</taxon>
    </lineage>
</organism>
<feature type="non-terminal residue" evidence="6">
    <location>
        <position position="1"/>
    </location>
</feature>
<evidence type="ECO:0000256" key="3">
    <source>
        <dbReference type="ARBA" id="ARBA00008105"/>
    </source>
</evidence>
<dbReference type="GO" id="GO:0032040">
    <property type="term" value="C:small-subunit processome"/>
    <property type="evidence" value="ECO:0007669"/>
    <property type="project" value="InterPro"/>
</dbReference>
<dbReference type="OrthoDB" id="29058at2759"/>
<dbReference type="PANTHER" id="PTHR12838">
    <property type="entry name" value="U3 SMALL NUCLEOLAR RNA-ASSOCIATED PROTEIN 11"/>
    <property type="match status" value="1"/>
</dbReference>